<comment type="caution">
    <text evidence="3">The sequence shown here is derived from an EMBL/GenBank/DDBJ whole genome shotgun (WGS) entry which is preliminary data.</text>
</comment>
<dbReference type="PANTHER" id="PTHR10166">
    <property type="entry name" value="VOLTAGE-DEPENDENT CALCIUM CHANNEL SUBUNIT ALPHA-2/DELTA-RELATED"/>
    <property type="match status" value="1"/>
</dbReference>
<dbReference type="Pfam" id="PF12450">
    <property type="entry name" value="vWF_A"/>
    <property type="match status" value="1"/>
</dbReference>
<dbReference type="EMBL" id="JAMDGS010000009">
    <property type="protein sequence ID" value="MDD1125685.1"/>
    <property type="molecule type" value="Genomic_DNA"/>
</dbReference>
<keyword evidence="4" id="KW-1185">Reference proteome</keyword>
<feature type="domain" description="VWFA" evidence="2">
    <location>
        <begin position="194"/>
        <end position="368"/>
    </location>
</feature>
<dbReference type="SMART" id="SM00327">
    <property type="entry name" value="VWA"/>
    <property type="match status" value="1"/>
</dbReference>
<feature type="signal peptide" evidence="1">
    <location>
        <begin position="1"/>
        <end position="20"/>
    </location>
</feature>
<dbReference type="InterPro" id="IPR002035">
    <property type="entry name" value="VWF_A"/>
</dbReference>
<dbReference type="Pfam" id="PF12034">
    <property type="entry name" value="YfbK_C"/>
    <property type="match status" value="1"/>
</dbReference>
<evidence type="ECO:0000313" key="4">
    <source>
        <dbReference type="Proteomes" id="UP001150531"/>
    </source>
</evidence>
<dbReference type="InterPro" id="IPR036465">
    <property type="entry name" value="vWFA_dom_sf"/>
</dbReference>
<dbReference type="Proteomes" id="UP001150531">
    <property type="component" value="Unassembled WGS sequence"/>
</dbReference>
<dbReference type="PANTHER" id="PTHR10166:SF37">
    <property type="entry name" value="STOLID, ISOFORM H"/>
    <property type="match status" value="1"/>
</dbReference>
<accession>A0ABT5PPR3</accession>
<evidence type="ECO:0000313" key="3">
    <source>
        <dbReference type="EMBL" id="MDD1125685.1"/>
    </source>
</evidence>
<gene>
    <name evidence="3" type="ORF">M5G18_13910</name>
</gene>
<feature type="chain" id="PRO_5045958053" evidence="1">
    <location>
        <begin position="21"/>
        <end position="563"/>
    </location>
</feature>
<dbReference type="SUPFAM" id="SSF53300">
    <property type="entry name" value="vWA-like"/>
    <property type="match status" value="1"/>
</dbReference>
<protein>
    <submittedName>
        <fullName evidence="3">VWA domain-containing protein</fullName>
    </submittedName>
</protein>
<dbReference type="RefSeq" id="WP_273897879.1">
    <property type="nucleotide sequence ID" value="NZ_JAMDGS010000009.1"/>
</dbReference>
<sequence>MSLPSTLLRPLAASVLLVVAGCGVSSSPETIVAPPPAQAELKSSVQPEAVMADSAMAKRSALAAPIASFAPMPAGESYPQGYRDEQREQYVKLADNPIHSVAETPVSTFSADVDTGAYANVRRLLNQGRLPPEGAVRLEEMVNYFPYDYALPSDGSPFGVTTELAASPWNPHTRLVRIGIKASDRAVAELAPANLVFLVDVSGSMDRREGLPLVKSTLKLLVDQLREQDRVSLVVYAGESRVVLEPTSGREKAKIRTAIEQLTAGGSTAGASGIELAYQMAQQAFIPKGINRILLATDGDFNVGISDFDNLKQMAVDKRKTGISLTTLGFGVDNYNEHLMEQLADAGDGNYAYIDNLREARKVLVDQLGSTLAVVAKNVKLQVEFNPAQVSEYRLLGYENRALKREDFSNDKVDAGEIGAGHTVTALYEIVPTGEKGWLEPLRYGKTDAVVSEKKGELAMLRVRYQKPEGGKSLLIERPIASQVASASEDLRFAAAVAAFSQQLKDGRYTGDFSLKDTEALARGARGDDRFGLRNEFVQLVELAQSLRTSTASNALSTERRIE</sequence>
<dbReference type="InterPro" id="IPR022156">
    <property type="entry name" value="Uncharacterised_YfbK_N"/>
</dbReference>
<keyword evidence="1" id="KW-0732">Signal</keyword>
<evidence type="ECO:0000259" key="2">
    <source>
        <dbReference type="PROSITE" id="PS50234"/>
    </source>
</evidence>
<dbReference type="PROSITE" id="PS50234">
    <property type="entry name" value="VWFA"/>
    <property type="match status" value="1"/>
</dbReference>
<dbReference type="Gene3D" id="3.40.50.410">
    <property type="entry name" value="von Willebrand factor, type A domain"/>
    <property type="match status" value="1"/>
</dbReference>
<proteinExistence type="predicted"/>
<dbReference type="Pfam" id="PF00092">
    <property type="entry name" value="VWA"/>
    <property type="match status" value="1"/>
</dbReference>
<organism evidence="3 4">
    <name type="scientific">Pseudomonas aphyarum</name>
    <dbReference type="NCBI Taxonomy" id="2942629"/>
    <lineage>
        <taxon>Bacteria</taxon>
        <taxon>Pseudomonadati</taxon>
        <taxon>Pseudomonadota</taxon>
        <taxon>Gammaproteobacteria</taxon>
        <taxon>Pseudomonadales</taxon>
        <taxon>Pseudomonadaceae</taxon>
        <taxon>Pseudomonas</taxon>
    </lineage>
</organism>
<name>A0ABT5PPR3_9PSED</name>
<dbReference type="InterPro" id="IPR051173">
    <property type="entry name" value="Ca_channel_alpha-2/delta"/>
</dbReference>
<evidence type="ECO:0000256" key="1">
    <source>
        <dbReference type="SAM" id="SignalP"/>
    </source>
</evidence>
<dbReference type="InterPro" id="IPR021908">
    <property type="entry name" value="YfbK_C"/>
</dbReference>
<dbReference type="CDD" id="cd01465">
    <property type="entry name" value="vWA_subgroup"/>
    <property type="match status" value="1"/>
</dbReference>
<reference evidence="3" key="1">
    <citation type="submission" date="2022-05" db="EMBL/GenBank/DDBJ databases">
        <title>Novel Pseudomonas spp. Isolated from a Rainbow Trout Aquaculture Facility.</title>
        <authorList>
            <person name="Testerman T."/>
            <person name="Graf J."/>
        </authorList>
    </citation>
    <scope>NUCLEOTIDE SEQUENCE</scope>
    <source>
        <strain evidence="3">ID386</strain>
    </source>
</reference>